<keyword evidence="3" id="KW-1185">Reference proteome</keyword>
<dbReference type="EMBL" id="AVPI01000008">
    <property type="protein sequence ID" value="KGN35098.1"/>
    <property type="molecule type" value="Genomic_DNA"/>
</dbReference>
<evidence type="ECO:0000313" key="2">
    <source>
        <dbReference type="EMBL" id="KGN35098.1"/>
    </source>
</evidence>
<evidence type="ECO:0000259" key="1">
    <source>
        <dbReference type="Pfam" id="PF00485"/>
    </source>
</evidence>
<protein>
    <submittedName>
        <fullName evidence="2">Nucleoside triphosphate hydrolase</fullName>
    </submittedName>
</protein>
<dbReference type="Gene3D" id="3.40.50.300">
    <property type="entry name" value="P-loop containing nucleotide triphosphate hydrolases"/>
    <property type="match status" value="1"/>
</dbReference>
<dbReference type="InterPro" id="IPR006083">
    <property type="entry name" value="PRK/URK"/>
</dbReference>
<dbReference type="Proteomes" id="UP000029990">
    <property type="component" value="Unassembled WGS sequence"/>
</dbReference>
<dbReference type="Pfam" id="PF00485">
    <property type="entry name" value="PRK"/>
    <property type="match status" value="1"/>
</dbReference>
<sequence length="230" mass="24353">MTGDNPSEQQVEDLLDRLADLVDSVAPRRAVLGIAGPPGAGKTTLVTRLLTAVTAYPRLSGRVAHVPMDGFHLTNAELDALGRRDRKGAPDTFDASAYAGLLAAVRTEPRAVVTAPSFDHVVGEPVPDSLVVPVDADLVVTEGNYLLLDDGGWGAVPELLDEVWWCALAPDARVERLIARHVETGREVADATAWVLRSDEANARAVAEGEARADVVLLDGVVVSSRRPGS</sequence>
<dbReference type="NCBIfam" id="NF006743">
    <property type="entry name" value="PRK09270.1-2"/>
    <property type="match status" value="1"/>
</dbReference>
<evidence type="ECO:0000313" key="3">
    <source>
        <dbReference type="Proteomes" id="UP000029990"/>
    </source>
</evidence>
<comment type="caution">
    <text evidence="2">The sequence shown here is derived from an EMBL/GenBank/DDBJ whole genome shotgun (WGS) entry which is preliminary data.</text>
</comment>
<gene>
    <name evidence="2" type="ORF">N798_04115</name>
</gene>
<dbReference type="PANTHER" id="PTHR10285">
    <property type="entry name" value="URIDINE KINASE"/>
    <property type="match status" value="1"/>
</dbReference>
<accession>A0ABR4XH00</accession>
<reference evidence="2 3" key="1">
    <citation type="submission" date="2013-08" db="EMBL/GenBank/DDBJ databases">
        <title>The genome sequence of Knoellia flava.</title>
        <authorList>
            <person name="Zhu W."/>
            <person name="Wang G."/>
        </authorList>
    </citation>
    <scope>NUCLEOTIDE SEQUENCE [LARGE SCALE GENOMIC DNA]</scope>
    <source>
        <strain evidence="2 3">TL1</strain>
    </source>
</reference>
<dbReference type="SUPFAM" id="SSF52540">
    <property type="entry name" value="P-loop containing nucleoside triphosphate hydrolases"/>
    <property type="match status" value="1"/>
</dbReference>
<dbReference type="InterPro" id="IPR027417">
    <property type="entry name" value="P-loop_NTPase"/>
</dbReference>
<name>A0ABR4XH00_9MICO</name>
<proteinExistence type="predicted"/>
<feature type="domain" description="Phosphoribulokinase/uridine kinase" evidence="1">
    <location>
        <begin position="31"/>
        <end position="217"/>
    </location>
</feature>
<dbReference type="GO" id="GO:0016787">
    <property type="term" value="F:hydrolase activity"/>
    <property type="evidence" value="ECO:0007669"/>
    <property type="project" value="UniProtKB-KW"/>
</dbReference>
<organism evidence="2 3">
    <name type="scientific">Knoellia flava TL1</name>
    <dbReference type="NCBI Taxonomy" id="1385518"/>
    <lineage>
        <taxon>Bacteria</taxon>
        <taxon>Bacillati</taxon>
        <taxon>Actinomycetota</taxon>
        <taxon>Actinomycetes</taxon>
        <taxon>Micrococcales</taxon>
        <taxon>Intrasporangiaceae</taxon>
        <taxon>Knoellia</taxon>
    </lineage>
</organism>
<keyword evidence="2" id="KW-0378">Hydrolase</keyword>
<dbReference type="RefSeq" id="WP_084100086.1">
    <property type="nucleotide sequence ID" value="NZ_AVPI01000008.1"/>
</dbReference>